<organism evidence="1 2">
    <name type="scientific">Geoalkalibacter subterraneus</name>
    <dbReference type="NCBI Taxonomy" id="483547"/>
    <lineage>
        <taxon>Bacteria</taxon>
        <taxon>Pseudomonadati</taxon>
        <taxon>Thermodesulfobacteriota</taxon>
        <taxon>Desulfuromonadia</taxon>
        <taxon>Desulfuromonadales</taxon>
        <taxon>Geoalkalibacteraceae</taxon>
        <taxon>Geoalkalibacter</taxon>
    </lineage>
</organism>
<dbReference type="HOGENOM" id="CLU_2649318_0_0_7"/>
<accession>A0A0B5FQ90</accession>
<gene>
    <name evidence="1" type="ORF">GSUB_03125</name>
</gene>
<evidence type="ECO:0000313" key="2">
    <source>
        <dbReference type="Proteomes" id="UP000035036"/>
    </source>
</evidence>
<dbReference type="Proteomes" id="UP000035036">
    <property type="component" value="Chromosome"/>
</dbReference>
<keyword evidence="2" id="KW-1185">Reference proteome</keyword>
<protein>
    <submittedName>
        <fullName evidence="1">Uncharacterized protein</fullName>
    </submittedName>
</protein>
<dbReference type="EMBL" id="CP010311">
    <property type="protein sequence ID" value="AJF05766.1"/>
    <property type="molecule type" value="Genomic_DNA"/>
</dbReference>
<reference evidence="1 2" key="1">
    <citation type="journal article" date="2015" name="Genome Announc.">
        <title>Genomes of Geoalkalibacter ferrihydriticus Z-0531T and Geoalkalibacter subterraneus Red1T, Two Haloalkaliphilic Metal-Reducing Deltaproteobacteria.</title>
        <authorList>
            <person name="Badalamenti J.P."/>
            <person name="Krajmalnik-Brown R."/>
            <person name="Torres C.I."/>
            <person name="Bond D.R."/>
        </authorList>
    </citation>
    <scope>NUCLEOTIDE SEQUENCE [LARGE SCALE GENOMIC DNA]</scope>
    <source>
        <strain evidence="1 2">Red1</strain>
    </source>
</reference>
<proteinExistence type="predicted"/>
<sequence>MFPGGNKFALVFFMSDIDQQEAAKSRTQQKPSVMGDVIKGAQQQNEGYRGGSTHAADVFSVEQAGHGSDLHGMDED</sequence>
<dbReference type="AlphaFoldDB" id="A0A0B5FQ90"/>
<evidence type="ECO:0000313" key="1">
    <source>
        <dbReference type="EMBL" id="AJF05766.1"/>
    </source>
</evidence>
<name>A0A0B5FQ90_9BACT</name>
<dbReference type="KEGG" id="gsb:GSUB_03125"/>